<organism evidence="1 2">
    <name type="scientific">Cyanomargarita calcarea GSE-NOS-MK-12-04C</name>
    <dbReference type="NCBI Taxonomy" id="2839659"/>
    <lineage>
        <taxon>Bacteria</taxon>
        <taxon>Bacillati</taxon>
        <taxon>Cyanobacteriota</taxon>
        <taxon>Cyanophyceae</taxon>
        <taxon>Nostocales</taxon>
        <taxon>Cyanomargaritaceae</taxon>
        <taxon>Cyanomargarita</taxon>
    </lineage>
</organism>
<dbReference type="AlphaFoldDB" id="A0A951QJY6"/>
<name>A0A951QJY6_9CYAN</name>
<sequence length="54" mass="6179">MSSTVRKRQRFSQAFSEEEAKKLFKSTLKKAIALQISESISFLLLPDQNHSLPL</sequence>
<reference evidence="1" key="2">
    <citation type="journal article" date="2022" name="Microbiol. Resour. Announc.">
        <title>Metagenome Sequencing to Explore Phylogenomics of Terrestrial Cyanobacteria.</title>
        <authorList>
            <person name="Ward R.D."/>
            <person name="Stajich J.E."/>
            <person name="Johansen J.R."/>
            <person name="Huntemann M."/>
            <person name="Clum A."/>
            <person name="Foster B."/>
            <person name="Foster B."/>
            <person name="Roux S."/>
            <person name="Palaniappan K."/>
            <person name="Varghese N."/>
            <person name="Mukherjee S."/>
            <person name="Reddy T.B.K."/>
            <person name="Daum C."/>
            <person name="Copeland A."/>
            <person name="Chen I.A."/>
            <person name="Ivanova N.N."/>
            <person name="Kyrpides N.C."/>
            <person name="Shapiro N."/>
            <person name="Eloe-Fadrosh E.A."/>
            <person name="Pietrasiak N."/>
        </authorList>
    </citation>
    <scope>NUCLEOTIDE SEQUENCE</scope>
    <source>
        <strain evidence="1">GSE-NOS-MK-12-04C</strain>
    </source>
</reference>
<proteinExistence type="predicted"/>
<evidence type="ECO:0000313" key="2">
    <source>
        <dbReference type="Proteomes" id="UP000729701"/>
    </source>
</evidence>
<evidence type="ECO:0000313" key="1">
    <source>
        <dbReference type="EMBL" id="MBW4667296.1"/>
    </source>
</evidence>
<protein>
    <submittedName>
        <fullName evidence="1">Uncharacterized protein</fullName>
    </submittedName>
</protein>
<gene>
    <name evidence="1" type="ORF">KME60_07590</name>
</gene>
<dbReference type="EMBL" id="JAHHGZ010000006">
    <property type="protein sequence ID" value="MBW4667296.1"/>
    <property type="molecule type" value="Genomic_DNA"/>
</dbReference>
<accession>A0A951QJY6</accession>
<dbReference type="Proteomes" id="UP000729701">
    <property type="component" value="Unassembled WGS sequence"/>
</dbReference>
<comment type="caution">
    <text evidence="1">The sequence shown here is derived from an EMBL/GenBank/DDBJ whole genome shotgun (WGS) entry which is preliminary data.</text>
</comment>
<reference evidence="1" key="1">
    <citation type="submission" date="2021-05" db="EMBL/GenBank/DDBJ databases">
        <authorList>
            <person name="Pietrasiak N."/>
            <person name="Ward R."/>
            <person name="Stajich J.E."/>
            <person name="Kurbessoian T."/>
        </authorList>
    </citation>
    <scope>NUCLEOTIDE SEQUENCE</scope>
    <source>
        <strain evidence="1">GSE-NOS-MK-12-04C</strain>
    </source>
</reference>